<gene>
    <name evidence="1" type="ORF">S7711_11025</name>
</gene>
<evidence type="ECO:0000313" key="1">
    <source>
        <dbReference type="EMBL" id="KEY72608.1"/>
    </source>
</evidence>
<evidence type="ECO:0000313" key="2">
    <source>
        <dbReference type="Proteomes" id="UP000028045"/>
    </source>
</evidence>
<sequence length="503" mass="56230">MAQICLDVAIDHRIKRLFRSVPTYNVGKSDHVNVIASRGVHLGLDHHEVRVTKQLAGPATKGGIAIVLQQPRDNHPFSEGLDAVVEDCQTLSALSSMFKIASRGTLDMSTDITIIDLLSYLPNPVNGIDDAALSEAFQAATEMICKKEPHVVLCAGKIWLPRANKFDDRKGDAFKLESIGLGKKFGVSDKLSVTTRLRSGPHQWVSVNRVNGFHPSHAINHRSHVSLLRQLQLLIAAETCRRCRGDWEEQAWMDDLRERCQQLSSGSKNCEFIAEFSSVYSDTLKEIESQQDALVSRLKLGRESSGTRYKALLKSGLSRLLNDASLALVQMARFKSKSRARSMFEKNTKALEQASSDTANFLLGIHMWEEEQDGWEKLASLFGQLEGSLETCVHWKSAPVAHLADPEDKESYEYPELEFERASKVFLDAAVSVESLLEKLLSDKELTLQTLGQEEYLSSMMGRMNLAPPTVFVQPIPQVSEPYSYNTSRPTKRLGLSRLFGRR</sequence>
<dbReference type="HOGENOM" id="CLU_562585_0_0_1"/>
<dbReference type="OrthoDB" id="4656735at2759"/>
<dbReference type="Proteomes" id="UP000028045">
    <property type="component" value="Unassembled WGS sequence"/>
</dbReference>
<reference evidence="1 2" key="1">
    <citation type="journal article" date="2014" name="BMC Genomics">
        <title>Comparative genome sequencing reveals chemotype-specific gene clusters in the toxigenic black mold Stachybotrys.</title>
        <authorList>
            <person name="Semeiks J."/>
            <person name="Borek D."/>
            <person name="Otwinowski Z."/>
            <person name="Grishin N.V."/>
        </authorList>
    </citation>
    <scope>NUCLEOTIDE SEQUENCE [LARGE SCALE GENOMIC DNA]</scope>
    <source>
        <strain evidence="2">CBS 109288 / IBT 7711</strain>
    </source>
</reference>
<protein>
    <submittedName>
        <fullName evidence="1">Uncharacterized protein</fullName>
    </submittedName>
</protein>
<organism evidence="1 2">
    <name type="scientific">Stachybotrys chartarum (strain CBS 109288 / IBT 7711)</name>
    <name type="common">Toxic black mold</name>
    <name type="synonym">Stilbospora chartarum</name>
    <dbReference type="NCBI Taxonomy" id="1280523"/>
    <lineage>
        <taxon>Eukaryota</taxon>
        <taxon>Fungi</taxon>
        <taxon>Dikarya</taxon>
        <taxon>Ascomycota</taxon>
        <taxon>Pezizomycotina</taxon>
        <taxon>Sordariomycetes</taxon>
        <taxon>Hypocreomycetidae</taxon>
        <taxon>Hypocreales</taxon>
        <taxon>Stachybotryaceae</taxon>
        <taxon>Stachybotrys</taxon>
    </lineage>
</organism>
<dbReference type="AlphaFoldDB" id="A0A084B4X9"/>
<keyword evidence="2" id="KW-1185">Reference proteome</keyword>
<proteinExistence type="predicted"/>
<dbReference type="EMBL" id="KL648054">
    <property type="protein sequence ID" value="KEY72608.1"/>
    <property type="molecule type" value="Genomic_DNA"/>
</dbReference>
<name>A0A084B4X9_STACB</name>
<accession>A0A084B4X9</accession>